<accession>A0A7S4EPD1</accession>
<feature type="compositionally biased region" description="Acidic residues" evidence="1">
    <location>
        <begin position="106"/>
        <end position="115"/>
    </location>
</feature>
<feature type="region of interest" description="Disordered" evidence="1">
    <location>
        <begin position="76"/>
        <end position="115"/>
    </location>
</feature>
<gene>
    <name evidence="3" type="ORF">PAUS00366_LOCUS19785</name>
</gene>
<dbReference type="AlphaFoldDB" id="A0A7S4EPD1"/>
<evidence type="ECO:0000256" key="2">
    <source>
        <dbReference type="SAM" id="SignalP"/>
    </source>
</evidence>
<dbReference type="InterPro" id="IPR021511">
    <property type="entry name" value="DUF3172"/>
</dbReference>
<feature type="compositionally biased region" description="Acidic residues" evidence="1">
    <location>
        <begin position="76"/>
        <end position="90"/>
    </location>
</feature>
<feature type="compositionally biased region" description="Basic and acidic residues" evidence="1">
    <location>
        <begin position="315"/>
        <end position="328"/>
    </location>
</feature>
<reference evidence="3" key="1">
    <citation type="submission" date="2021-01" db="EMBL/GenBank/DDBJ databases">
        <authorList>
            <person name="Corre E."/>
            <person name="Pelletier E."/>
            <person name="Niang G."/>
            <person name="Scheremetjew M."/>
            <person name="Finn R."/>
            <person name="Kale V."/>
            <person name="Holt S."/>
            <person name="Cochrane G."/>
            <person name="Meng A."/>
            <person name="Brown T."/>
            <person name="Cohen L."/>
        </authorList>
    </citation>
    <scope>NUCLEOTIDE SEQUENCE</scope>
    <source>
        <strain evidence="3">10249 10 AB</strain>
    </source>
</reference>
<name>A0A7S4EPD1_9STRA</name>
<proteinExistence type="predicted"/>
<feature type="region of interest" description="Disordered" evidence="1">
    <location>
        <begin position="315"/>
        <end position="334"/>
    </location>
</feature>
<evidence type="ECO:0000313" key="3">
    <source>
        <dbReference type="EMBL" id="CAE0727025.1"/>
    </source>
</evidence>
<dbReference type="Pfam" id="PF11371">
    <property type="entry name" value="DUF3172"/>
    <property type="match status" value="1"/>
</dbReference>
<organism evidence="3">
    <name type="scientific">Pseudo-nitzschia australis</name>
    <dbReference type="NCBI Taxonomy" id="44445"/>
    <lineage>
        <taxon>Eukaryota</taxon>
        <taxon>Sar</taxon>
        <taxon>Stramenopiles</taxon>
        <taxon>Ochrophyta</taxon>
        <taxon>Bacillariophyta</taxon>
        <taxon>Bacillariophyceae</taxon>
        <taxon>Bacillariophycidae</taxon>
        <taxon>Bacillariales</taxon>
        <taxon>Bacillariaceae</taxon>
        <taxon>Pseudo-nitzschia</taxon>
    </lineage>
</organism>
<feature type="chain" id="PRO_5030750830" evidence="2">
    <location>
        <begin position="29"/>
        <end position="334"/>
    </location>
</feature>
<evidence type="ECO:0000256" key="1">
    <source>
        <dbReference type="SAM" id="MobiDB-lite"/>
    </source>
</evidence>
<keyword evidence="2" id="KW-0732">Signal</keyword>
<protein>
    <submittedName>
        <fullName evidence="3">Uncharacterized protein</fullName>
    </submittedName>
</protein>
<feature type="signal peptide" evidence="2">
    <location>
        <begin position="1"/>
        <end position="28"/>
    </location>
</feature>
<sequence>MPKARTSLGVVVTPLLVGLLIFLQSSESFSTEINNLCSSSCMILTHSKAPKTVFSQRLNRRTTKLRLARRPRDEEYYDDDEDDDYFDDEDYDRKPRRRRRRQNNEPGDEYDELQMDDLGYNRRKEDGFLNIPSPFGQREGWRLPEAVSKSLLAGIFILGVGLGVTVDSAINTNPRDLASRDAIDQAAPNSKLCADMGASAMAFDQRVFVSFNPFNVYVAQADVKPACVLRASNVVPILKNKKLINDKEVAGCKANMNTWAFVGDLDNSPQLSCVYKSEDAQNEFLSNPKIGIGEDYLDDDRNMVSNNFKKVKDTMTDAQKQELRKRAAEVPGLD</sequence>
<dbReference type="EMBL" id="HBIX01029511">
    <property type="protein sequence ID" value="CAE0727025.1"/>
    <property type="molecule type" value="Transcribed_RNA"/>
</dbReference>